<feature type="domain" description="Putative Flp pilus-assembly TadG-like N-terminal" evidence="1">
    <location>
        <begin position="3"/>
        <end position="45"/>
    </location>
</feature>
<organism evidence="2 3">
    <name type="scientific">Henriciella pelagia</name>
    <dbReference type="NCBI Taxonomy" id="1977912"/>
    <lineage>
        <taxon>Bacteria</taxon>
        <taxon>Pseudomonadati</taxon>
        <taxon>Pseudomonadota</taxon>
        <taxon>Alphaproteobacteria</taxon>
        <taxon>Hyphomonadales</taxon>
        <taxon>Hyphomonadaceae</taxon>
        <taxon>Henriciella</taxon>
    </lineage>
</organism>
<accession>A0ABQ1JD54</accession>
<comment type="caution">
    <text evidence="2">The sequence shown here is derived from an EMBL/GenBank/DDBJ whole genome shotgun (WGS) entry which is preliminary data.</text>
</comment>
<evidence type="ECO:0000259" key="1">
    <source>
        <dbReference type="Pfam" id="PF13400"/>
    </source>
</evidence>
<evidence type="ECO:0000313" key="2">
    <source>
        <dbReference type="EMBL" id="GGB65386.1"/>
    </source>
</evidence>
<name>A0ABQ1JD54_9PROT</name>
<protein>
    <recommendedName>
        <fullName evidence="1">Putative Flp pilus-assembly TadG-like N-terminal domain-containing protein</fullName>
    </recommendedName>
</protein>
<dbReference type="RefSeq" id="WP_084394489.1">
    <property type="nucleotide sequence ID" value="NZ_BMKF01000001.1"/>
</dbReference>
<keyword evidence="3" id="KW-1185">Reference proteome</keyword>
<reference evidence="3" key="1">
    <citation type="journal article" date="2019" name="Int. J. Syst. Evol. Microbiol.">
        <title>The Global Catalogue of Microorganisms (GCM) 10K type strain sequencing project: providing services to taxonomists for standard genome sequencing and annotation.</title>
        <authorList>
            <consortium name="The Broad Institute Genomics Platform"/>
            <consortium name="The Broad Institute Genome Sequencing Center for Infectious Disease"/>
            <person name="Wu L."/>
            <person name="Ma J."/>
        </authorList>
    </citation>
    <scope>NUCLEOTIDE SEQUENCE [LARGE SCALE GENOMIC DNA]</scope>
    <source>
        <strain evidence="3">CGMCC 1.15928</strain>
    </source>
</reference>
<evidence type="ECO:0000313" key="3">
    <source>
        <dbReference type="Proteomes" id="UP000628854"/>
    </source>
</evidence>
<proteinExistence type="predicted"/>
<sequence>MPIFVISLMAIMSLVGATIALGMDSRSSNNLQHTADSAALGGATAFVTHPSPRAADRLDAARQQATVLAQSNSDYVLADLEVGAVTEDAYGQHTNLEVEVEAKPVNYFANFVGDAQTAPNRRRAVAIATWGFPLCVLTLEPKDTGLTVKDRAQLSAQNCIIWSNSTAKDSMKFDGGSASTKAFCTAGDVERDVKARVTPMPETGCQKLPDPLAGYDLPIEGLCDDIEVSVIKRGSTRLGPGNYCGGIEIKARNVTFEPGVYVIRGGGLKIDASGILLAEGVTFVFDGEIDKVEIKGDSGLTVTAPAEGATAGIAFAELDTVLPAFKDMKIEGQLNVEGVIYMPSYDIEIKKMGGGTTKSPYLQIVANSLELSDQGNLAIEFDMTQTDLPMVIKPAREARLVE</sequence>
<dbReference type="Proteomes" id="UP000628854">
    <property type="component" value="Unassembled WGS sequence"/>
</dbReference>
<dbReference type="EMBL" id="BMKF01000001">
    <property type="protein sequence ID" value="GGB65386.1"/>
    <property type="molecule type" value="Genomic_DNA"/>
</dbReference>
<gene>
    <name evidence="2" type="ORF">GCM10011503_12750</name>
</gene>
<dbReference type="InterPro" id="IPR028087">
    <property type="entry name" value="Tad_N"/>
</dbReference>
<dbReference type="Pfam" id="PF13400">
    <property type="entry name" value="Tad"/>
    <property type="match status" value="1"/>
</dbReference>